<evidence type="ECO:0000256" key="12">
    <source>
        <dbReference type="ARBA" id="ARBA00022842"/>
    </source>
</evidence>
<keyword evidence="12 17" id="KW-0460">Magnesium</keyword>
<keyword evidence="7 17" id="KW-0808">Transferase</keyword>
<dbReference type="NCBIfam" id="TIGR01064">
    <property type="entry name" value="pyruv_kin"/>
    <property type="match status" value="1"/>
</dbReference>
<evidence type="ECO:0000256" key="15">
    <source>
        <dbReference type="ARBA" id="ARBA00023317"/>
    </source>
</evidence>
<evidence type="ECO:0000259" key="18">
    <source>
        <dbReference type="Pfam" id="PF00224"/>
    </source>
</evidence>
<evidence type="ECO:0000256" key="10">
    <source>
        <dbReference type="ARBA" id="ARBA00022777"/>
    </source>
</evidence>
<comment type="caution">
    <text evidence="19">The sequence shown here is derived from an EMBL/GenBank/DDBJ whole genome shotgun (WGS) entry which is preliminary data.</text>
</comment>
<evidence type="ECO:0000256" key="17">
    <source>
        <dbReference type="RuleBase" id="RU000504"/>
    </source>
</evidence>
<dbReference type="InterPro" id="IPR015806">
    <property type="entry name" value="Pyrv_Knase_insert_dom_sf"/>
</dbReference>
<dbReference type="UniPathway" id="UPA00109">
    <property type="reaction ID" value="UER00188"/>
</dbReference>
<dbReference type="InterPro" id="IPR015813">
    <property type="entry name" value="Pyrv/PenolPyrv_kinase-like_dom"/>
</dbReference>
<evidence type="ECO:0000256" key="4">
    <source>
        <dbReference type="ARBA" id="ARBA00008663"/>
    </source>
</evidence>
<dbReference type="AlphaFoldDB" id="A0A2N0Z1V0"/>
<dbReference type="GO" id="GO:0004743">
    <property type="term" value="F:pyruvate kinase activity"/>
    <property type="evidence" value="ECO:0007669"/>
    <property type="project" value="UniProtKB-UniRule"/>
</dbReference>
<dbReference type="EMBL" id="PISE01000023">
    <property type="protein sequence ID" value="PKG23469.1"/>
    <property type="molecule type" value="Genomic_DNA"/>
</dbReference>
<evidence type="ECO:0000256" key="7">
    <source>
        <dbReference type="ARBA" id="ARBA00022679"/>
    </source>
</evidence>
<evidence type="ECO:0000256" key="5">
    <source>
        <dbReference type="ARBA" id="ARBA00012142"/>
    </source>
</evidence>
<dbReference type="Proteomes" id="UP000233375">
    <property type="component" value="Unassembled WGS sequence"/>
</dbReference>
<dbReference type="PRINTS" id="PR01050">
    <property type="entry name" value="PYRUVTKNASE"/>
</dbReference>
<keyword evidence="20" id="KW-1185">Reference proteome</keyword>
<evidence type="ECO:0000256" key="13">
    <source>
        <dbReference type="ARBA" id="ARBA00022958"/>
    </source>
</evidence>
<comment type="similarity">
    <text evidence="3">In the C-terminal section; belongs to the PEP-utilizing enzyme family.</text>
</comment>
<dbReference type="SUPFAM" id="SSF51621">
    <property type="entry name" value="Phosphoenolpyruvate/pyruvate domain"/>
    <property type="match status" value="1"/>
</dbReference>
<organism evidence="19 20">
    <name type="scientific">Niallia nealsonii</name>
    <dbReference type="NCBI Taxonomy" id="115979"/>
    <lineage>
        <taxon>Bacteria</taxon>
        <taxon>Bacillati</taxon>
        <taxon>Bacillota</taxon>
        <taxon>Bacilli</taxon>
        <taxon>Bacillales</taxon>
        <taxon>Bacillaceae</taxon>
        <taxon>Niallia</taxon>
    </lineage>
</organism>
<evidence type="ECO:0000256" key="3">
    <source>
        <dbReference type="ARBA" id="ARBA00006237"/>
    </source>
</evidence>
<keyword evidence="15 19" id="KW-0670">Pyruvate</keyword>
<dbReference type="GO" id="GO:0030955">
    <property type="term" value="F:potassium ion binding"/>
    <property type="evidence" value="ECO:0007669"/>
    <property type="project" value="UniProtKB-UniRule"/>
</dbReference>
<dbReference type="GO" id="GO:0005524">
    <property type="term" value="F:ATP binding"/>
    <property type="evidence" value="ECO:0007669"/>
    <property type="project" value="UniProtKB-KW"/>
</dbReference>
<dbReference type="Gene3D" id="3.20.20.60">
    <property type="entry name" value="Phosphoenolpyruvate-binding domains"/>
    <property type="match status" value="1"/>
</dbReference>
<evidence type="ECO:0000256" key="2">
    <source>
        <dbReference type="ARBA" id="ARBA00004997"/>
    </source>
</evidence>
<dbReference type="NCBIfam" id="NF005234">
    <property type="entry name" value="PRK06739.1"/>
    <property type="match status" value="1"/>
</dbReference>
<sequence>MSIDRIATIGPASNSKQILTKLIQQGMTVARLNFSHGTHESHRNIINAIRTINQEIGASIKILGDLQGPKIRLGEIEGESILLETGEEFTLSTHSIKGNEKEASVDYKGLVQDIKKDDRILMNDGAVELKVLEVETEKVVTTIVSGGEIASHKGVNLPGVSTSLPAITDKDKKDIEFLVKEEIDYIACSFVRKPDHLEEVQNFIKGLDGKNPQLIAKIETIEAIENFSKIAKEADGIMIARGDLGVELPYQWIPLLQKVMITECNRLNTFVITATQMLQSMIEHPLPTRAEVTDVFQAVLDGTNAVMLSGESAVGKYPVESMETLRKVSEFAAAVKTDTPFAVRDMEKLIHDLG</sequence>
<dbReference type="NCBIfam" id="NF004491">
    <property type="entry name" value="PRK05826.1"/>
    <property type="match status" value="1"/>
</dbReference>
<evidence type="ECO:0000256" key="16">
    <source>
        <dbReference type="NCBIfam" id="TIGR01064"/>
    </source>
</evidence>
<evidence type="ECO:0000313" key="19">
    <source>
        <dbReference type="EMBL" id="PKG23469.1"/>
    </source>
</evidence>
<dbReference type="GO" id="GO:0000287">
    <property type="term" value="F:magnesium ion binding"/>
    <property type="evidence" value="ECO:0007669"/>
    <property type="project" value="UniProtKB-UniRule"/>
</dbReference>
<evidence type="ECO:0000256" key="8">
    <source>
        <dbReference type="ARBA" id="ARBA00022723"/>
    </source>
</evidence>
<evidence type="ECO:0000256" key="1">
    <source>
        <dbReference type="ARBA" id="ARBA00001958"/>
    </source>
</evidence>
<dbReference type="InterPro" id="IPR040442">
    <property type="entry name" value="Pyrv_kinase-like_dom_sf"/>
</dbReference>
<protein>
    <recommendedName>
        <fullName evidence="6 16">Pyruvate kinase</fullName>
        <ecNumber evidence="5 16">2.7.1.40</ecNumber>
    </recommendedName>
</protein>
<keyword evidence="11" id="KW-0067">ATP-binding</keyword>
<feature type="domain" description="Pyruvate kinase barrel" evidence="18">
    <location>
        <begin position="6"/>
        <end position="321"/>
    </location>
</feature>
<keyword evidence="8" id="KW-0479">Metal-binding</keyword>
<comment type="cofactor">
    <cofactor evidence="1">
        <name>K(+)</name>
        <dbReference type="ChEBI" id="CHEBI:29103"/>
    </cofactor>
</comment>
<dbReference type="InterPro" id="IPR011037">
    <property type="entry name" value="Pyrv_Knase-like_insert_dom_sf"/>
</dbReference>
<dbReference type="InterPro" id="IPR015793">
    <property type="entry name" value="Pyrv_Knase_brl"/>
</dbReference>
<accession>A0A2N0Z1V0</accession>
<gene>
    <name evidence="19" type="ORF">CWS01_11840</name>
</gene>
<keyword evidence="10 17" id="KW-0418">Kinase</keyword>
<keyword evidence="13" id="KW-0630">Potassium</keyword>
<comment type="catalytic activity">
    <reaction evidence="17">
        <text>pyruvate + ATP = phosphoenolpyruvate + ADP + H(+)</text>
        <dbReference type="Rhea" id="RHEA:18157"/>
        <dbReference type="ChEBI" id="CHEBI:15361"/>
        <dbReference type="ChEBI" id="CHEBI:15378"/>
        <dbReference type="ChEBI" id="CHEBI:30616"/>
        <dbReference type="ChEBI" id="CHEBI:58702"/>
        <dbReference type="ChEBI" id="CHEBI:456216"/>
        <dbReference type="EC" id="2.7.1.40"/>
    </reaction>
</comment>
<evidence type="ECO:0000313" key="20">
    <source>
        <dbReference type="Proteomes" id="UP000233375"/>
    </source>
</evidence>
<evidence type="ECO:0000256" key="11">
    <source>
        <dbReference type="ARBA" id="ARBA00022840"/>
    </source>
</evidence>
<reference evidence="19 20" key="1">
    <citation type="journal article" date="2003" name="Int. J. Syst. Evol. Microbiol.">
        <title>Bacillus nealsonii sp. nov., isolated from a spacecraft-assembly facility, whose spores are gamma-radiation resistant.</title>
        <authorList>
            <person name="Venkateswaran K."/>
            <person name="Kempf M."/>
            <person name="Chen F."/>
            <person name="Satomi M."/>
            <person name="Nicholson W."/>
            <person name="Kern R."/>
        </authorList>
    </citation>
    <scope>NUCLEOTIDE SEQUENCE [LARGE SCALE GENOMIC DNA]</scope>
    <source>
        <strain evidence="19 20">FO-92</strain>
    </source>
</reference>
<proteinExistence type="inferred from homology"/>
<comment type="pathway">
    <text evidence="2 17">Carbohydrate degradation; glycolysis; pyruvate from D-glyceraldehyde 3-phosphate: step 5/5.</text>
</comment>
<name>A0A2N0Z1V0_9BACI</name>
<dbReference type="InterPro" id="IPR001697">
    <property type="entry name" value="Pyr_Knase"/>
</dbReference>
<dbReference type="Pfam" id="PF00224">
    <property type="entry name" value="PK"/>
    <property type="match status" value="1"/>
</dbReference>
<dbReference type="SUPFAM" id="SSF50800">
    <property type="entry name" value="PK beta-barrel domain-like"/>
    <property type="match status" value="1"/>
</dbReference>
<evidence type="ECO:0000256" key="14">
    <source>
        <dbReference type="ARBA" id="ARBA00023152"/>
    </source>
</evidence>
<comment type="similarity">
    <text evidence="4 17">Belongs to the pyruvate kinase family.</text>
</comment>
<evidence type="ECO:0000256" key="6">
    <source>
        <dbReference type="ARBA" id="ARBA00018587"/>
    </source>
</evidence>
<keyword evidence="9" id="KW-0547">Nucleotide-binding</keyword>
<dbReference type="OrthoDB" id="9812123at2"/>
<dbReference type="GO" id="GO:0016301">
    <property type="term" value="F:kinase activity"/>
    <property type="evidence" value="ECO:0007669"/>
    <property type="project" value="UniProtKB-KW"/>
</dbReference>
<dbReference type="RefSeq" id="WP_101177410.1">
    <property type="nucleotide sequence ID" value="NZ_PISE01000023.1"/>
</dbReference>
<evidence type="ECO:0000256" key="9">
    <source>
        <dbReference type="ARBA" id="ARBA00022741"/>
    </source>
</evidence>
<dbReference type="EC" id="2.7.1.40" evidence="5 16"/>
<dbReference type="FunFam" id="2.40.33.10:FF:000001">
    <property type="entry name" value="Pyruvate kinase"/>
    <property type="match status" value="1"/>
</dbReference>
<dbReference type="PANTHER" id="PTHR11817">
    <property type="entry name" value="PYRUVATE KINASE"/>
    <property type="match status" value="1"/>
</dbReference>
<keyword evidence="14 17" id="KW-0324">Glycolysis</keyword>
<dbReference type="Gene3D" id="2.40.33.10">
    <property type="entry name" value="PK beta-barrel domain-like"/>
    <property type="match status" value="1"/>
</dbReference>